<comment type="caution">
    <text evidence="1">The sequence shown here is derived from an EMBL/GenBank/DDBJ whole genome shotgun (WGS) entry which is preliminary data.</text>
</comment>
<organism evidence="1 2">
    <name type="scientific">Parabacteroides merdae CL03T12C32</name>
    <dbReference type="NCBI Taxonomy" id="999420"/>
    <lineage>
        <taxon>Bacteria</taxon>
        <taxon>Pseudomonadati</taxon>
        <taxon>Bacteroidota</taxon>
        <taxon>Bacteroidia</taxon>
        <taxon>Bacteroidales</taxon>
        <taxon>Tannerellaceae</taxon>
        <taxon>Parabacteroides</taxon>
    </lineage>
</organism>
<gene>
    <name evidence="1" type="ORF">HMPREF1060_02356</name>
</gene>
<dbReference type="HOGENOM" id="CLU_2956445_0_0_10"/>
<accession>K5ZJG5</accession>
<dbReference type="AlphaFoldDB" id="K5ZJG5"/>
<evidence type="ECO:0000313" key="2">
    <source>
        <dbReference type="Proteomes" id="UP000006271"/>
    </source>
</evidence>
<name>K5ZJG5_9BACT</name>
<protein>
    <submittedName>
        <fullName evidence="1">Uncharacterized protein</fullName>
    </submittedName>
</protein>
<sequence length="59" mass="7065">MLHNIIKKIVIQEVHPNNKQYFYTEQNINSMATKSHKCTDKFMTPGNTMEVVQARRYFF</sequence>
<dbReference type="EMBL" id="AGZQ01000012">
    <property type="protein sequence ID" value="EKN11626.1"/>
    <property type="molecule type" value="Genomic_DNA"/>
</dbReference>
<dbReference type="Proteomes" id="UP000006271">
    <property type="component" value="Unassembled WGS sequence"/>
</dbReference>
<dbReference type="PATRIC" id="fig|999420.3.peg.2420"/>
<evidence type="ECO:0000313" key="1">
    <source>
        <dbReference type="EMBL" id="EKN11626.1"/>
    </source>
</evidence>
<proteinExistence type="predicted"/>
<reference evidence="1 2" key="1">
    <citation type="submission" date="2012-02" db="EMBL/GenBank/DDBJ databases">
        <title>The Genome Sequence of Parabacteroides merdae CL03T12C32.</title>
        <authorList>
            <consortium name="The Broad Institute Genome Sequencing Platform"/>
            <person name="Earl A."/>
            <person name="Ward D."/>
            <person name="Feldgarden M."/>
            <person name="Gevers D."/>
            <person name="Zitomersky N.L."/>
            <person name="Coyne M.J."/>
            <person name="Comstock L.E."/>
            <person name="Young S.K."/>
            <person name="Zeng Q."/>
            <person name="Gargeya S."/>
            <person name="Fitzgerald M."/>
            <person name="Haas B."/>
            <person name="Abouelleil A."/>
            <person name="Alvarado L."/>
            <person name="Arachchi H.M."/>
            <person name="Berlin A."/>
            <person name="Chapman S.B."/>
            <person name="Gearin G."/>
            <person name="Goldberg J."/>
            <person name="Griggs A."/>
            <person name="Gujja S."/>
            <person name="Hansen M."/>
            <person name="Heiman D."/>
            <person name="Howarth C."/>
            <person name="Larimer J."/>
            <person name="Lui A."/>
            <person name="MacDonald P.J.P."/>
            <person name="McCowen C."/>
            <person name="Montmayeur A."/>
            <person name="Murphy C."/>
            <person name="Neiman D."/>
            <person name="Pearson M."/>
            <person name="Priest M."/>
            <person name="Roberts A."/>
            <person name="Saif S."/>
            <person name="Shea T."/>
            <person name="Sisk P."/>
            <person name="Stolte C."/>
            <person name="Sykes S."/>
            <person name="Wortman J."/>
            <person name="Nusbaum C."/>
            <person name="Birren B."/>
        </authorList>
    </citation>
    <scope>NUCLEOTIDE SEQUENCE [LARGE SCALE GENOMIC DNA]</scope>
    <source>
        <strain evidence="1 2">CL03T12C32</strain>
    </source>
</reference>